<evidence type="ECO:0000313" key="5">
    <source>
        <dbReference type="EMBL" id="AEV55015.1"/>
    </source>
</evidence>
<comment type="subcellular location">
    <subcellularLocation>
        <location evidence="4">Virion</location>
    </subcellularLocation>
    <subcellularLocation>
        <location evidence="4">Host nucleus</location>
    </subcellularLocation>
</comment>
<keyword evidence="2 4" id="KW-1048">Host nucleus</keyword>
<name>G9CUE4_9ALPH</name>
<keyword evidence="3 4" id="KW-0946">Virion</keyword>
<gene>
    <name evidence="5" type="primary">UL35</name>
    <name evidence="4" type="synonym">SCP</name>
</gene>
<comment type="function">
    <text evidence="4">Participates in the assembly of the infectious particles by decorating the outer surface of the capsid shell and thus forming a layer between the capsid and the tegument. Complexes composed of the major capsid protein and small capsomere-interacting protein/SCP assemble together in the host cytoplasm and are translocated to the nucleus, where they accumulate and participate in capsid assembly.</text>
</comment>
<dbReference type="EMBL" id="JF742597">
    <property type="protein sequence ID" value="AEV55015.1"/>
    <property type="molecule type" value="Genomic_DNA"/>
</dbReference>
<evidence type="ECO:0000256" key="4">
    <source>
        <dbReference type="HAMAP-Rule" id="MF_04020"/>
    </source>
</evidence>
<proteinExistence type="inferred from homology"/>
<accession>G9CUE4</accession>
<dbReference type="GO" id="GO:0042025">
    <property type="term" value="C:host cell nucleus"/>
    <property type="evidence" value="ECO:0007669"/>
    <property type="project" value="UniProtKB-SubCell"/>
</dbReference>
<dbReference type="Proteomes" id="UP000108473">
    <property type="component" value="Segment"/>
</dbReference>
<comment type="subunit">
    <text evidence="4">Interacts with the major capsid protein/MCP.</text>
</comment>
<keyword evidence="1 4" id="KW-0167">Capsid protein</keyword>
<dbReference type="Pfam" id="PF04496">
    <property type="entry name" value="Herpes_UL35"/>
    <property type="match status" value="1"/>
</dbReference>
<evidence type="ECO:0000256" key="1">
    <source>
        <dbReference type="ARBA" id="ARBA00022561"/>
    </source>
</evidence>
<dbReference type="GO" id="GO:0016032">
    <property type="term" value="P:viral process"/>
    <property type="evidence" value="ECO:0007669"/>
    <property type="project" value="UniProtKB-UniRule"/>
</dbReference>
<protein>
    <recommendedName>
        <fullName evidence="4">Small capsomere-interacting protein</fullName>
    </recommendedName>
</protein>
<organism evidence="5 6">
    <name type="scientific">Gallid herpesvirus 2 strain 814</name>
    <dbReference type="NCBI Taxonomy" id="1123959"/>
    <lineage>
        <taxon>Viruses</taxon>
        <taxon>Duplodnaviria</taxon>
        <taxon>Heunggongvirae</taxon>
        <taxon>Peploviricota</taxon>
        <taxon>Herviviricetes</taxon>
        <taxon>Herpesvirales</taxon>
        <taxon>Orthoherpesviridae</taxon>
        <taxon>Alphaherpesvirinae</taxon>
        <taxon>Mardivirus</taxon>
        <taxon>Mardivirus gallidalpha2</taxon>
        <taxon>Gallid alphaherpesvirus 2</taxon>
    </lineage>
</organism>
<sequence>MSRASSQQASPTSQTFDPSDLSTYTLDVLHHYPLVDLLQQLNAIPNDLKIPDTYSKVEQAARINVLRAICVGFAEVRRHNDNRTLQRSTMFAVNDAASRIRPSIGLKRTFPTGIFSTTIHGSPSDDDISTS</sequence>
<comment type="similarity">
    <text evidence="4">Belongs to the herpesviridae small capsomere-interacting protein family.</text>
</comment>
<dbReference type="GO" id="GO:0019028">
    <property type="term" value="C:viral capsid"/>
    <property type="evidence" value="ECO:0007669"/>
    <property type="project" value="UniProtKB-UniRule"/>
</dbReference>
<dbReference type="InterPro" id="IPR007584">
    <property type="entry name" value="Herpes_UL35"/>
</dbReference>
<evidence type="ECO:0000256" key="3">
    <source>
        <dbReference type="ARBA" id="ARBA00022844"/>
    </source>
</evidence>
<reference evidence="5 6" key="1">
    <citation type="journal article" date="2012" name="Arch. Virol.">
        <title>Comparative full-length sequence analysis of Marek's disease virus vaccine strain 814.</title>
        <authorList>
            <person name="Zhang F."/>
            <person name="Liu C.J."/>
            <person name="Zhang Y.P."/>
            <person name="Li Z.J."/>
            <person name="Liu A.L."/>
            <person name="Yan F.H."/>
            <person name="Cong F."/>
            <person name="Cheng Y."/>
        </authorList>
    </citation>
    <scope>NUCLEOTIDE SEQUENCE [LARGE SCALE GENOMIC DNA]</scope>
    <source>
        <strain evidence="5">814</strain>
    </source>
</reference>
<dbReference type="HAMAP" id="MF_04020">
    <property type="entry name" value="HSV_SCP_alphahv"/>
    <property type="match status" value="1"/>
</dbReference>
<evidence type="ECO:0000313" key="6">
    <source>
        <dbReference type="Proteomes" id="UP000108473"/>
    </source>
</evidence>
<evidence type="ECO:0000256" key="2">
    <source>
        <dbReference type="ARBA" id="ARBA00022562"/>
    </source>
</evidence>